<keyword evidence="4" id="KW-0479">Metal-binding</keyword>
<dbReference type="NCBIfam" id="TIGR04337">
    <property type="entry name" value="AmmeMemoSam_rS"/>
    <property type="match status" value="1"/>
</dbReference>
<dbReference type="InterPro" id="IPR013785">
    <property type="entry name" value="Aldolase_TIM"/>
</dbReference>
<evidence type="ECO:0000256" key="4">
    <source>
        <dbReference type="ARBA" id="ARBA00022723"/>
    </source>
</evidence>
<dbReference type="PANTHER" id="PTHR30352">
    <property type="entry name" value="PYRUVATE FORMATE-LYASE-ACTIVATING ENZYME"/>
    <property type="match status" value="1"/>
</dbReference>
<dbReference type="PANTHER" id="PTHR30352:SF5">
    <property type="entry name" value="PYRUVATE FORMATE-LYASE 1-ACTIVATING ENZYME"/>
    <property type="match status" value="1"/>
</dbReference>
<dbReference type="SFLD" id="SFLDG01101">
    <property type="entry name" value="Uncharacterised_Radical_SAM_Su"/>
    <property type="match status" value="1"/>
</dbReference>
<dbReference type="PROSITE" id="PS51918">
    <property type="entry name" value="RADICAL_SAM"/>
    <property type="match status" value="1"/>
</dbReference>
<evidence type="ECO:0000256" key="1">
    <source>
        <dbReference type="ARBA" id="ARBA00001966"/>
    </source>
</evidence>
<protein>
    <recommendedName>
        <fullName evidence="7">Radical SAM core domain-containing protein</fullName>
    </recommendedName>
</protein>
<dbReference type="InterPro" id="IPR058240">
    <property type="entry name" value="rSAM_sf"/>
</dbReference>
<feature type="non-terminal residue" evidence="8">
    <location>
        <position position="357"/>
    </location>
</feature>
<evidence type="ECO:0000259" key="7">
    <source>
        <dbReference type="PROSITE" id="PS51918"/>
    </source>
</evidence>
<dbReference type="Gene3D" id="3.20.20.70">
    <property type="entry name" value="Aldolase class I"/>
    <property type="match status" value="1"/>
</dbReference>
<evidence type="ECO:0000313" key="8">
    <source>
        <dbReference type="EMBL" id="SVB98123.1"/>
    </source>
</evidence>
<reference evidence="8" key="1">
    <citation type="submission" date="2018-05" db="EMBL/GenBank/DDBJ databases">
        <authorList>
            <person name="Lanie J.A."/>
            <person name="Ng W.-L."/>
            <person name="Kazmierczak K.M."/>
            <person name="Andrzejewski T.M."/>
            <person name="Davidsen T.M."/>
            <person name="Wayne K.J."/>
            <person name="Tettelin H."/>
            <person name="Glass J.I."/>
            <person name="Rusch D."/>
            <person name="Podicherti R."/>
            <person name="Tsui H.-C.T."/>
            <person name="Winkler M.E."/>
        </authorList>
    </citation>
    <scope>NUCLEOTIDE SEQUENCE</scope>
</reference>
<dbReference type="SFLD" id="SFLDS00029">
    <property type="entry name" value="Radical_SAM"/>
    <property type="match status" value="1"/>
</dbReference>
<accession>A0A382IGU6</accession>
<keyword evidence="3" id="KW-0949">S-adenosyl-L-methionine</keyword>
<organism evidence="8">
    <name type="scientific">marine metagenome</name>
    <dbReference type="NCBI Taxonomy" id="408172"/>
    <lineage>
        <taxon>unclassified sequences</taxon>
        <taxon>metagenomes</taxon>
        <taxon>ecological metagenomes</taxon>
    </lineage>
</organism>
<dbReference type="GO" id="GO:0003824">
    <property type="term" value="F:catalytic activity"/>
    <property type="evidence" value="ECO:0007669"/>
    <property type="project" value="InterPro"/>
</dbReference>
<dbReference type="EMBL" id="UINC01066934">
    <property type="protein sequence ID" value="SVB98123.1"/>
    <property type="molecule type" value="Genomic_DNA"/>
</dbReference>
<feature type="domain" description="Radical SAM core" evidence="7">
    <location>
        <begin position="78"/>
        <end position="297"/>
    </location>
</feature>
<dbReference type="InterPro" id="IPR007197">
    <property type="entry name" value="rSAM"/>
</dbReference>
<dbReference type="CDD" id="cd01335">
    <property type="entry name" value="Radical_SAM"/>
    <property type="match status" value="1"/>
</dbReference>
<evidence type="ECO:0000256" key="5">
    <source>
        <dbReference type="ARBA" id="ARBA00023004"/>
    </source>
</evidence>
<dbReference type="SUPFAM" id="SSF102114">
    <property type="entry name" value="Radical SAM enzymes"/>
    <property type="match status" value="1"/>
</dbReference>
<evidence type="ECO:0000256" key="2">
    <source>
        <dbReference type="ARBA" id="ARBA00022485"/>
    </source>
</evidence>
<gene>
    <name evidence="8" type="ORF">METZ01_LOCUS250977</name>
</gene>
<dbReference type="InterPro" id="IPR016431">
    <property type="entry name" value="Pyrv-formate_lyase-activ_prd"/>
</dbReference>
<keyword evidence="5" id="KW-0408">Iron</keyword>
<name>A0A382IGU6_9ZZZZ</name>
<dbReference type="GO" id="GO:0051539">
    <property type="term" value="F:4 iron, 4 sulfur cluster binding"/>
    <property type="evidence" value="ECO:0007669"/>
    <property type="project" value="UniProtKB-KW"/>
</dbReference>
<keyword evidence="2" id="KW-0004">4Fe-4S</keyword>
<dbReference type="InterPro" id="IPR027596">
    <property type="entry name" value="AmmeMemoSam_rS"/>
</dbReference>
<comment type="cofactor">
    <cofactor evidence="1">
        <name>[4Fe-4S] cluster</name>
        <dbReference type="ChEBI" id="CHEBI:49883"/>
    </cofactor>
</comment>
<sequence>MTNQPKNLLDCATQPGKLVKKLEKDSLICTACGHLCKLKSGQRGVCKVRYNEKGVLRVPFNYVAGFQNDPIEKKPFFHALPGSRAMSFGMLGCDFRCAYCQNWFTSQALRDDQATQESTHMTATDICDLARRNDARTIVSTYNEPLITSEWAVEVFDEARRRGMRTAFVSNGHGTPEVIEYLSPWIDFYKIDLKTFSDKNYRKLGGSLTAVLDTVGRVFSAGMWTEIVTLVIPNYNDSDKELTNIAEFIASISTEIPWHVTAFHPDYKMNDRGSTPVATLLKARKKGKQAGLKFVYLGNMPGQVENTENTYCPECDELLVARIGFRVRDNYLQGGCCPRCREPIAGRWSEDGISPIL</sequence>
<dbReference type="GO" id="GO:0046872">
    <property type="term" value="F:metal ion binding"/>
    <property type="evidence" value="ECO:0007669"/>
    <property type="project" value="UniProtKB-KW"/>
</dbReference>
<dbReference type="InterPro" id="IPR034457">
    <property type="entry name" value="Organic_radical-activating"/>
</dbReference>
<dbReference type="PIRSF" id="PIRSF004869">
    <property type="entry name" value="PflX_prd"/>
    <property type="match status" value="1"/>
</dbReference>
<evidence type="ECO:0000256" key="6">
    <source>
        <dbReference type="ARBA" id="ARBA00023014"/>
    </source>
</evidence>
<dbReference type="AlphaFoldDB" id="A0A382IGU6"/>
<dbReference type="Pfam" id="PF04055">
    <property type="entry name" value="Radical_SAM"/>
    <property type="match status" value="1"/>
</dbReference>
<evidence type="ECO:0000256" key="3">
    <source>
        <dbReference type="ARBA" id="ARBA00022691"/>
    </source>
</evidence>
<proteinExistence type="predicted"/>
<keyword evidence="6" id="KW-0411">Iron-sulfur</keyword>